<accession>A0A1Q8Q835</accession>
<dbReference type="RefSeq" id="WP_075397789.1">
    <property type="nucleotide sequence ID" value="NZ_MSDU01000008.1"/>
</dbReference>
<comment type="caution">
    <text evidence="2">The sequence shown here is derived from an EMBL/GenBank/DDBJ whole genome shotgun (WGS) entry which is preliminary data.</text>
</comment>
<evidence type="ECO:0000313" key="3">
    <source>
        <dbReference type="Proteomes" id="UP000185568"/>
    </source>
</evidence>
<dbReference type="STRING" id="1714264.BTO30_05940"/>
<keyword evidence="3" id="KW-1185">Reference proteome</keyword>
<protein>
    <recommendedName>
        <fullName evidence="1">Stage VI sporulation protein D N-terminal domain-containing protein</fullName>
    </recommendedName>
</protein>
<evidence type="ECO:0000313" key="2">
    <source>
        <dbReference type="EMBL" id="OLN23498.1"/>
    </source>
</evidence>
<dbReference type="Pfam" id="PF20918">
    <property type="entry name" value="SPOCS_spoVID-N"/>
    <property type="match status" value="1"/>
</dbReference>
<name>A0A1Q8Q835_9BACI</name>
<dbReference type="Proteomes" id="UP000185568">
    <property type="component" value="Unassembled WGS sequence"/>
</dbReference>
<organism evidence="2 3">
    <name type="scientific">Domibacillus antri</name>
    <dbReference type="NCBI Taxonomy" id="1714264"/>
    <lineage>
        <taxon>Bacteria</taxon>
        <taxon>Bacillati</taxon>
        <taxon>Bacillota</taxon>
        <taxon>Bacilli</taxon>
        <taxon>Bacillales</taxon>
        <taxon>Bacillaceae</taxon>
        <taxon>Domibacillus</taxon>
    </lineage>
</organism>
<reference evidence="2 3" key="1">
    <citation type="submission" date="2016-12" db="EMBL/GenBank/DDBJ databases">
        <title>Domibacillus antri genome sequencing.</title>
        <authorList>
            <person name="Verma A."/>
            <person name="Krishnamurthi S."/>
        </authorList>
    </citation>
    <scope>NUCLEOTIDE SEQUENCE [LARGE SCALE GENOMIC DNA]</scope>
    <source>
        <strain evidence="2 3">XD80</strain>
    </source>
</reference>
<dbReference type="InterPro" id="IPR048862">
    <property type="entry name" value="SPOCS_spoVID_N"/>
</dbReference>
<gene>
    <name evidence="2" type="ORF">BTO30_05940</name>
</gene>
<sequence>MEDLFLVSIREDVVFPDGEEVEELLSISLDPQVVIEPKMEGTSLTGTIEITGEYSIAEEEEENIRQFFRHIPVQAFIPPNRQTAEDTDIQIHSFDYDVQKPGRLMLAAELAVALVDQEEMTDEFAQDSHIELPVMEMEEEEEVVETNLHEDSPVMEEEASVQVQKGNADAPSIFSWLEEQSEKQAQWRFSIEKSGDVELISTQGEAQPQEE</sequence>
<dbReference type="AlphaFoldDB" id="A0A1Q8Q835"/>
<evidence type="ECO:0000259" key="1">
    <source>
        <dbReference type="Pfam" id="PF20918"/>
    </source>
</evidence>
<feature type="domain" description="Stage VI sporulation protein D N-terminal" evidence="1">
    <location>
        <begin position="7"/>
        <end position="112"/>
    </location>
</feature>
<proteinExistence type="predicted"/>
<dbReference type="OrthoDB" id="2964987at2"/>
<dbReference type="EMBL" id="MSDU01000008">
    <property type="protein sequence ID" value="OLN23498.1"/>
    <property type="molecule type" value="Genomic_DNA"/>
</dbReference>